<sequence>MRSRSSFSDDFFESSASSIELAEVHPRRGASSDDEANQRIMCEPDWFEEDHQDEGDGDNGFTTIFLSSTLTPTQTTTMTANSCNDYSTPIQDIDSS</sequence>
<reference evidence="1" key="2">
    <citation type="submission" date="2022-06" db="UniProtKB">
        <authorList>
            <consortium name="EnsemblMetazoa"/>
        </authorList>
    </citation>
    <scope>IDENTIFICATION</scope>
    <source>
        <strain evidence="1">PS312</strain>
    </source>
</reference>
<dbReference type="AlphaFoldDB" id="A0A2A6CCU1"/>
<evidence type="ECO:0000313" key="1">
    <source>
        <dbReference type="EnsemblMetazoa" id="PPA45171.1"/>
    </source>
</evidence>
<gene>
    <name evidence="1" type="primary">WBGene00283540</name>
</gene>
<protein>
    <submittedName>
        <fullName evidence="1">Uncharacterized protein</fullName>
    </submittedName>
</protein>
<keyword evidence="2" id="KW-1185">Reference proteome</keyword>
<accession>A0A2A6CCU1</accession>
<dbReference type="EnsemblMetazoa" id="PPA45171.1">
    <property type="protein sequence ID" value="PPA45171.1"/>
    <property type="gene ID" value="WBGene00283540"/>
</dbReference>
<reference evidence="2" key="1">
    <citation type="journal article" date="2008" name="Nat. Genet.">
        <title>The Pristionchus pacificus genome provides a unique perspective on nematode lifestyle and parasitism.</title>
        <authorList>
            <person name="Dieterich C."/>
            <person name="Clifton S.W."/>
            <person name="Schuster L.N."/>
            <person name="Chinwalla A."/>
            <person name="Delehaunty K."/>
            <person name="Dinkelacker I."/>
            <person name="Fulton L."/>
            <person name="Fulton R."/>
            <person name="Godfrey J."/>
            <person name="Minx P."/>
            <person name="Mitreva M."/>
            <person name="Roeseler W."/>
            <person name="Tian H."/>
            <person name="Witte H."/>
            <person name="Yang S.P."/>
            <person name="Wilson R.K."/>
            <person name="Sommer R.J."/>
        </authorList>
    </citation>
    <scope>NUCLEOTIDE SEQUENCE [LARGE SCALE GENOMIC DNA]</scope>
    <source>
        <strain evidence="2">PS312</strain>
    </source>
</reference>
<proteinExistence type="predicted"/>
<organism evidence="1 2">
    <name type="scientific">Pristionchus pacificus</name>
    <name type="common">Parasitic nematode worm</name>
    <dbReference type="NCBI Taxonomy" id="54126"/>
    <lineage>
        <taxon>Eukaryota</taxon>
        <taxon>Metazoa</taxon>
        <taxon>Ecdysozoa</taxon>
        <taxon>Nematoda</taxon>
        <taxon>Chromadorea</taxon>
        <taxon>Rhabditida</taxon>
        <taxon>Rhabditina</taxon>
        <taxon>Diplogasteromorpha</taxon>
        <taxon>Diplogasteroidea</taxon>
        <taxon>Neodiplogasteridae</taxon>
        <taxon>Pristionchus</taxon>
    </lineage>
</organism>
<accession>A0A8R1V3C0</accession>
<evidence type="ECO:0000313" key="2">
    <source>
        <dbReference type="Proteomes" id="UP000005239"/>
    </source>
</evidence>
<name>A0A2A6CCU1_PRIPA</name>
<dbReference type="Proteomes" id="UP000005239">
    <property type="component" value="Unassembled WGS sequence"/>
</dbReference>